<evidence type="ECO:0000313" key="12">
    <source>
        <dbReference type="Proteomes" id="UP000262073"/>
    </source>
</evidence>
<evidence type="ECO:0000256" key="6">
    <source>
        <dbReference type="SAM" id="MobiDB-lite"/>
    </source>
</evidence>
<feature type="domain" description="HAMP" evidence="10">
    <location>
        <begin position="340"/>
        <end position="392"/>
    </location>
</feature>
<keyword evidence="3 5" id="KW-0807">Transducer</keyword>
<reference evidence="11 12" key="1">
    <citation type="submission" date="2018-08" db="EMBL/GenBank/DDBJ databases">
        <title>Salinimonas sediminis sp. nov., a piezophilic bacterium isolated from a deep-sea sediment sample from the New Britain Trench.</title>
        <authorList>
            <person name="Cao J."/>
        </authorList>
    </citation>
    <scope>NUCLEOTIDE SEQUENCE [LARGE SCALE GENOMIC DNA]</scope>
    <source>
        <strain evidence="11 12">N102</strain>
    </source>
</reference>
<dbReference type="AlphaFoldDB" id="A0A346NLG6"/>
<dbReference type="SUPFAM" id="SSF58104">
    <property type="entry name" value="Methyl-accepting chemotaxis protein (MCP) signaling domain"/>
    <property type="match status" value="1"/>
</dbReference>
<keyword evidence="2" id="KW-0997">Cell inner membrane</keyword>
<keyword evidence="2" id="KW-1003">Cell membrane</keyword>
<protein>
    <submittedName>
        <fullName evidence="11">Methyl-accepting chemotaxis protein</fullName>
    </submittedName>
</protein>
<dbReference type="PROSITE" id="PS50111">
    <property type="entry name" value="CHEMOTAXIS_TRANSDUC_2"/>
    <property type="match status" value="1"/>
</dbReference>
<feature type="compositionally biased region" description="Polar residues" evidence="6">
    <location>
        <begin position="427"/>
        <end position="441"/>
    </location>
</feature>
<dbReference type="GO" id="GO:0007165">
    <property type="term" value="P:signal transduction"/>
    <property type="evidence" value="ECO:0007669"/>
    <property type="project" value="UniProtKB-KW"/>
</dbReference>
<keyword evidence="7" id="KW-0812">Transmembrane</keyword>
<dbReference type="EMBL" id="CP031769">
    <property type="protein sequence ID" value="AXR06373.1"/>
    <property type="molecule type" value="Genomic_DNA"/>
</dbReference>
<organism evidence="11 12">
    <name type="scientific">Salinimonas sediminis</name>
    <dbReference type="NCBI Taxonomy" id="2303538"/>
    <lineage>
        <taxon>Bacteria</taxon>
        <taxon>Pseudomonadati</taxon>
        <taxon>Pseudomonadota</taxon>
        <taxon>Gammaproteobacteria</taxon>
        <taxon>Alteromonadales</taxon>
        <taxon>Alteromonadaceae</taxon>
        <taxon>Alteromonas/Salinimonas group</taxon>
        <taxon>Salinimonas</taxon>
    </lineage>
</organism>
<dbReference type="Gene3D" id="1.10.287.950">
    <property type="entry name" value="Methyl-accepting chemotaxis protein"/>
    <property type="match status" value="1"/>
</dbReference>
<dbReference type="InterPro" id="IPR004089">
    <property type="entry name" value="MCPsignal_dom"/>
</dbReference>
<feature type="domain" description="Methyl-accepting transducer" evidence="8">
    <location>
        <begin position="411"/>
        <end position="633"/>
    </location>
</feature>
<evidence type="ECO:0000256" key="3">
    <source>
        <dbReference type="ARBA" id="ARBA00023224"/>
    </source>
</evidence>
<evidence type="ECO:0000256" key="2">
    <source>
        <dbReference type="ARBA" id="ARBA00022519"/>
    </source>
</evidence>
<dbReference type="SMART" id="SM00283">
    <property type="entry name" value="MA"/>
    <property type="match status" value="1"/>
</dbReference>
<feature type="region of interest" description="Disordered" evidence="6">
    <location>
        <begin position="417"/>
        <end position="441"/>
    </location>
</feature>
<gene>
    <name evidence="11" type="ORF">D0Y50_08350</name>
</gene>
<accession>A0A346NLG6</accession>
<dbReference type="SUPFAM" id="SSF58100">
    <property type="entry name" value="Bacterial hemolysins"/>
    <property type="match status" value="1"/>
</dbReference>
<evidence type="ECO:0000259" key="9">
    <source>
        <dbReference type="PROSITE" id="PS50192"/>
    </source>
</evidence>
<evidence type="ECO:0000259" key="10">
    <source>
        <dbReference type="PROSITE" id="PS50885"/>
    </source>
</evidence>
<dbReference type="Pfam" id="PF00015">
    <property type="entry name" value="MCPsignal"/>
    <property type="match status" value="1"/>
</dbReference>
<keyword evidence="12" id="KW-1185">Reference proteome</keyword>
<comment type="similarity">
    <text evidence="4">Belongs to the methyl-accepting chemotaxis (MCP) protein family.</text>
</comment>
<dbReference type="PANTHER" id="PTHR32089:SF70">
    <property type="entry name" value="ENERGY TAXIS MODULATING METHYL ACCEPTING SENSORY TRANSDUCER"/>
    <property type="match status" value="1"/>
</dbReference>
<dbReference type="CDD" id="cd11386">
    <property type="entry name" value="MCP_signal"/>
    <property type="match status" value="1"/>
</dbReference>
<dbReference type="Gene3D" id="6.10.340.10">
    <property type="match status" value="1"/>
</dbReference>
<dbReference type="InterPro" id="IPR000727">
    <property type="entry name" value="T_SNARE_dom"/>
</dbReference>
<dbReference type="OrthoDB" id="6846832at2"/>
<evidence type="ECO:0000259" key="8">
    <source>
        <dbReference type="PROSITE" id="PS50111"/>
    </source>
</evidence>
<name>A0A346NLG6_9ALTE</name>
<dbReference type="CDD" id="cd06225">
    <property type="entry name" value="HAMP"/>
    <property type="match status" value="1"/>
</dbReference>
<evidence type="ECO:0000256" key="5">
    <source>
        <dbReference type="PROSITE-ProRule" id="PRU00284"/>
    </source>
</evidence>
<evidence type="ECO:0000313" key="11">
    <source>
        <dbReference type="EMBL" id="AXR06373.1"/>
    </source>
</evidence>
<dbReference type="KEGG" id="salm:D0Y50_08350"/>
<dbReference type="Proteomes" id="UP000262073">
    <property type="component" value="Chromosome"/>
</dbReference>
<feature type="transmembrane region" description="Helical" evidence="7">
    <location>
        <begin position="9"/>
        <end position="31"/>
    </location>
</feature>
<feature type="domain" description="T-SNARE coiled-coil homology" evidence="9">
    <location>
        <begin position="584"/>
        <end position="646"/>
    </location>
</feature>
<feature type="compositionally biased region" description="Basic and acidic residues" evidence="6">
    <location>
        <begin position="417"/>
        <end position="426"/>
    </location>
</feature>
<dbReference type="FunFam" id="1.10.287.950:FF:000001">
    <property type="entry name" value="Methyl-accepting chemotaxis sensory transducer"/>
    <property type="match status" value="1"/>
</dbReference>
<dbReference type="PROSITE" id="PS50192">
    <property type="entry name" value="T_SNARE"/>
    <property type="match status" value="1"/>
</dbReference>
<evidence type="ECO:0000256" key="7">
    <source>
        <dbReference type="SAM" id="Phobius"/>
    </source>
</evidence>
<keyword evidence="7" id="KW-0472">Membrane</keyword>
<evidence type="ECO:0000256" key="1">
    <source>
        <dbReference type="ARBA" id="ARBA00004429"/>
    </source>
</evidence>
<sequence>MRLTVVKKIIIGFAIFWCLLFLVGILSYFGLTEIRRAAVSVVEEKMPLQVQMMDIKSQTLALSTMVANGFHEEDKASLAANQLQFSALQTTYERQLTNLAKARRSVDVPHQGVVEQSRQFIHHAGQMYHALSAKLDYHAALQAQLLQVITLADEASALMLDLSYLDSQQPGIATLIGAGNNIDNKLLTLNTALSELAKTTSKDATLAIIEDLDYQFSNLQVDTEYLNRLAETINTNGTVEAFNQQFSALQEAVNGANGLIALQQSRLNAVAQSQQSRHAATQSLAAALLAINALFETVSQATIDGQQSIVETVQESLTETLLVSAVGLVAACILATMATRSIARPLARINAGLGNVADGDLTISLPDHGNDEFADLAKKVNALIHSLRELIGNIHTQETQLVTISKDSVAMGERSLKDVDKQREQVTRTSSNTQNVQRTSHSNLAQIQQSSAALETITEQSQSITRLVEQSRQQSNEQARQAEQSALAIARLDDNSRSIGSILDVIKTIAEQTNLLALNAAIEAARAGDQGRGFAVVADEVRTLATRTQNSTAEIEGMIDSLQQDAAGAVNAISAGREQAQVGVQIIEQVKQQVAQIADIITQLSQINRQIVTDTQQQDTLLADVARSLDVIVTLADSSAQSTHKANDSVMQLDARMDSLRAAVERFTL</sequence>
<dbReference type="Pfam" id="PF12729">
    <property type="entry name" value="4HB_MCP_1"/>
    <property type="match status" value="1"/>
</dbReference>
<comment type="subcellular location">
    <subcellularLocation>
        <location evidence="1">Cell inner membrane</location>
        <topology evidence="1">Multi-pass membrane protein</topology>
    </subcellularLocation>
</comment>
<dbReference type="PROSITE" id="PS50885">
    <property type="entry name" value="HAMP"/>
    <property type="match status" value="1"/>
</dbReference>
<dbReference type="GO" id="GO:0006935">
    <property type="term" value="P:chemotaxis"/>
    <property type="evidence" value="ECO:0007669"/>
    <property type="project" value="UniProtKB-ARBA"/>
</dbReference>
<dbReference type="Pfam" id="PF00672">
    <property type="entry name" value="HAMP"/>
    <property type="match status" value="1"/>
</dbReference>
<dbReference type="InterPro" id="IPR024478">
    <property type="entry name" value="HlyB_4HB_MCP"/>
</dbReference>
<keyword evidence="7" id="KW-1133">Transmembrane helix</keyword>
<proteinExistence type="inferred from homology"/>
<dbReference type="InterPro" id="IPR003660">
    <property type="entry name" value="HAMP_dom"/>
</dbReference>
<dbReference type="GO" id="GO:0005886">
    <property type="term" value="C:plasma membrane"/>
    <property type="evidence" value="ECO:0007669"/>
    <property type="project" value="UniProtKB-SubCell"/>
</dbReference>
<evidence type="ECO:0000256" key="4">
    <source>
        <dbReference type="ARBA" id="ARBA00029447"/>
    </source>
</evidence>
<dbReference type="RefSeq" id="WP_117316421.1">
    <property type="nucleotide sequence ID" value="NZ_CP031769.1"/>
</dbReference>
<dbReference type="PANTHER" id="PTHR32089">
    <property type="entry name" value="METHYL-ACCEPTING CHEMOTAXIS PROTEIN MCPB"/>
    <property type="match status" value="1"/>
</dbReference>
<dbReference type="SMART" id="SM00304">
    <property type="entry name" value="HAMP"/>
    <property type="match status" value="1"/>
</dbReference>